<keyword evidence="2" id="KW-1133">Transmembrane helix</keyword>
<evidence type="ECO:0000256" key="1">
    <source>
        <dbReference type="SAM" id="MobiDB-lite"/>
    </source>
</evidence>
<dbReference type="RefSeq" id="XP_022296698.1">
    <property type="nucleotide sequence ID" value="XM_022440990.1"/>
</dbReference>
<keyword evidence="2" id="KW-0472">Membrane</keyword>
<feature type="compositionally biased region" description="Basic and acidic residues" evidence="1">
    <location>
        <begin position="484"/>
        <end position="495"/>
    </location>
</feature>
<keyword evidence="3" id="KW-0732">Signal</keyword>
<proteinExistence type="predicted"/>
<sequence>MSEVFSIFSLLVLIHWTTINFAALPTWVHRVHKCPDPNRLRDWLEAAKKLNCLHNLTSNDIIEQKRVYHCLPSSFLNETVEFCGENVPIESGKCPVYNYAVHQNTRPTSYNCSKFVSGCPQEAPSWSKEVYKYPACLNLNKIEKCFEAEKDCKNSSDNGIPMTDESGKTGIPMTDEPGKTGIPMTDESGKTGIPMTDESGKIVIIVLGTLNGILLFGGLVIVIIVTRNKIRACKPFEDITGSTGTELQQNEQDGENNNIKKYKIEELCNKAKAFKDKEFVFRLKEAMTQKQCLCIKQRLQEDFSEDMKISNPIDLVNYLQNERALFHNMTYAQGLFLACGAEKLHHICVEHAKKRKDQQIIYFEKKKKMPGFIPVEYTIHCPDQNFTEEDVTRLRETVCSLTKAKYNDIFLQKVKQGSIIVTFMIRKDLIPALRSHYQPETTHKTTKHMSKVLKRKIIKVAIDDDIVYPTNDTASSNGNADTTTSKDNKQISAEHKDREMFQENYTNRKSKKENIAIDHAIQRRHNSCLCQDCVGTT</sequence>
<feature type="chain" id="PRO_5034244887" evidence="3">
    <location>
        <begin position="23"/>
        <end position="537"/>
    </location>
</feature>
<feature type="region of interest" description="Disordered" evidence="1">
    <location>
        <begin position="156"/>
        <end position="191"/>
    </location>
</feature>
<organism evidence="4 5">
    <name type="scientific">Crassostrea virginica</name>
    <name type="common">Eastern oyster</name>
    <dbReference type="NCBI Taxonomy" id="6565"/>
    <lineage>
        <taxon>Eukaryota</taxon>
        <taxon>Metazoa</taxon>
        <taxon>Spiralia</taxon>
        <taxon>Lophotrochozoa</taxon>
        <taxon>Mollusca</taxon>
        <taxon>Bivalvia</taxon>
        <taxon>Autobranchia</taxon>
        <taxon>Pteriomorphia</taxon>
        <taxon>Ostreida</taxon>
        <taxon>Ostreoidea</taxon>
        <taxon>Ostreidae</taxon>
        <taxon>Crassostrea</taxon>
    </lineage>
</organism>
<evidence type="ECO:0000313" key="4">
    <source>
        <dbReference type="Proteomes" id="UP000694844"/>
    </source>
</evidence>
<evidence type="ECO:0000313" key="5">
    <source>
        <dbReference type="RefSeq" id="XP_022296698.1"/>
    </source>
</evidence>
<evidence type="ECO:0000256" key="3">
    <source>
        <dbReference type="SAM" id="SignalP"/>
    </source>
</evidence>
<feature type="signal peptide" evidence="3">
    <location>
        <begin position="1"/>
        <end position="22"/>
    </location>
</feature>
<keyword evidence="2" id="KW-0812">Transmembrane</keyword>
<protein>
    <submittedName>
        <fullName evidence="5">Uncharacterized protein LOC111106341 isoform X2</fullName>
    </submittedName>
</protein>
<keyword evidence="4" id="KW-1185">Reference proteome</keyword>
<gene>
    <name evidence="5" type="primary">LOC111106341</name>
</gene>
<dbReference type="GeneID" id="111106341"/>
<feature type="compositionally biased region" description="Polar residues" evidence="1">
    <location>
        <begin position="471"/>
        <end position="483"/>
    </location>
</feature>
<accession>A0A8B8B102</accession>
<name>A0A8B8B102_CRAVI</name>
<dbReference type="AlphaFoldDB" id="A0A8B8B102"/>
<feature type="transmembrane region" description="Helical" evidence="2">
    <location>
        <begin position="202"/>
        <end position="225"/>
    </location>
</feature>
<reference evidence="5" key="1">
    <citation type="submission" date="2025-08" db="UniProtKB">
        <authorList>
            <consortium name="RefSeq"/>
        </authorList>
    </citation>
    <scope>IDENTIFICATION</scope>
    <source>
        <tissue evidence="5">Whole sample</tissue>
    </source>
</reference>
<feature type="region of interest" description="Disordered" evidence="1">
    <location>
        <begin position="471"/>
        <end position="495"/>
    </location>
</feature>
<evidence type="ECO:0000256" key="2">
    <source>
        <dbReference type="SAM" id="Phobius"/>
    </source>
</evidence>
<dbReference type="Proteomes" id="UP000694844">
    <property type="component" value="Chromosome 8"/>
</dbReference>